<gene>
    <name evidence="1" type="ORF">SAMN05421505_120130</name>
</gene>
<dbReference type="AlphaFoldDB" id="A0A1G8EJJ0"/>
<dbReference type="RefSeq" id="WP_093172336.1">
    <property type="nucleotide sequence ID" value="NZ_FNCN01000020.1"/>
</dbReference>
<dbReference type="Proteomes" id="UP000198923">
    <property type="component" value="Unassembled WGS sequence"/>
</dbReference>
<dbReference type="STRING" id="504805.SAMN05421505_120130"/>
<organism evidence="1 2">
    <name type="scientific">Sinosporangium album</name>
    <dbReference type="NCBI Taxonomy" id="504805"/>
    <lineage>
        <taxon>Bacteria</taxon>
        <taxon>Bacillati</taxon>
        <taxon>Actinomycetota</taxon>
        <taxon>Actinomycetes</taxon>
        <taxon>Streptosporangiales</taxon>
        <taxon>Streptosporangiaceae</taxon>
        <taxon>Sinosporangium</taxon>
    </lineage>
</organism>
<reference evidence="1 2" key="1">
    <citation type="submission" date="2016-10" db="EMBL/GenBank/DDBJ databases">
        <authorList>
            <person name="de Groot N.N."/>
        </authorList>
    </citation>
    <scope>NUCLEOTIDE SEQUENCE [LARGE SCALE GENOMIC DNA]</scope>
    <source>
        <strain evidence="1 2">CPCC 201354</strain>
    </source>
</reference>
<evidence type="ECO:0000313" key="1">
    <source>
        <dbReference type="EMBL" id="SDH70104.1"/>
    </source>
</evidence>
<dbReference type="OrthoDB" id="9891010at2"/>
<protein>
    <submittedName>
        <fullName evidence="1">Uncharacterized protein</fullName>
    </submittedName>
</protein>
<proteinExistence type="predicted"/>
<keyword evidence="2" id="KW-1185">Reference proteome</keyword>
<name>A0A1G8EJJ0_9ACTN</name>
<sequence length="106" mass="12067">MAFEMEDLAEDLRLAVRLGEYTETGALALIALIGDLTPTAARRIWRRADPTTQGNVWKRHPDGTMEPRYGTARRIWEHTEGPLQGEPIMPALFARWGESVFHHANR</sequence>
<evidence type="ECO:0000313" key="2">
    <source>
        <dbReference type="Proteomes" id="UP000198923"/>
    </source>
</evidence>
<accession>A0A1G8EJJ0</accession>
<dbReference type="EMBL" id="FNCN01000020">
    <property type="protein sequence ID" value="SDH70104.1"/>
    <property type="molecule type" value="Genomic_DNA"/>
</dbReference>